<keyword evidence="5" id="KW-0411">Iron-sulfur</keyword>
<keyword evidence="7" id="KW-1185">Reference proteome</keyword>
<evidence type="ECO:0000256" key="4">
    <source>
        <dbReference type="ARBA" id="ARBA00023004"/>
    </source>
</evidence>
<evidence type="ECO:0000256" key="1">
    <source>
        <dbReference type="ARBA" id="ARBA00022485"/>
    </source>
</evidence>
<dbReference type="Proteomes" id="UP000809621">
    <property type="component" value="Unassembled WGS sequence"/>
</dbReference>
<dbReference type="Gene3D" id="3.50.50.60">
    <property type="entry name" value="FAD/NAD(P)-binding domain"/>
    <property type="match status" value="1"/>
</dbReference>
<dbReference type="RefSeq" id="WP_205156852.1">
    <property type="nucleotide sequence ID" value="NZ_JAFEUM010000001.1"/>
</dbReference>
<organism evidence="6 7">
    <name type="scientific">Vibrio ulleungensis</name>
    <dbReference type="NCBI Taxonomy" id="2807619"/>
    <lineage>
        <taxon>Bacteria</taxon>
        <taxon>Pseudomonadati</taxon>
        <taxon>Pseudomonadota</taxon>
        <taxon>Gammaproteobacteria</taxon>
        <taxon>Vibrionales</taxon>
        <taxon>Vibrionaceae</taxon>
        <taxon>Vibrio</taxon>
    </lineage>
</organism>
<keyword evidence="4" id="KW-0408">Iron</keyword>
<proteinExistence type="predicted"/>
<evidence type="ECO:0000256" key="3">
    <source>
        <dbReference type="ARBA" id="ARBA00023002"/>
    </source>
</evidence>
<accession>A0ABS2HCB7</accession>
<evidence type="ECO:0000256" key="2">
    <source>
        <dbReference type="ARBA" id="ARBA00022723"/>
    </source>
</evidence>
<gene>
    <name evidence="6" type="ORF">JQC93_02345</name>
</gene>
<keyword evidence="1" id="KW-0004">4Fe-4S</keyword>
<dbReference type="SUPFAM" id="SSF51905">
    <property type="entry name" value="FAD/NAD(P)-binding domain"/>
    <property type="match status" value="1"/>
</dbReference>
<dbReference type="InterPro" id="IPR036188">
    <property type="entry name" value="FAD/NAD-bd_sf"/>
</dbReference>
<dbReference type="PANTHER" id="PTHR43498:SF1">
    <property type="entry name" value="COB--COM HETERODISULFIDE REDUCTASE IRON-SULFUR SUBUNIT A"/>
    <property type="match status" value="1"/>
</dbReference>
<name>A0ABS2HCB7_9VIBR</name>
<dbReference type="PANTHER" id="PTHR43498">
    <property type="entry name" value="FERREDOXIN:COB-COM HETERODISULFIDE REDUCTASE SUBUNIT A"/>
    <property type="match status" value="1"/>
</dbReference>
<keyword evidence="2" id="KW-0479">Metal-binding</keyword>
<keyword evidence="3" id="KW-0560">Oxidoreductase</keyword>
<evidence type="ECO:0000313" key="7">
    <source>
        <dbReference type="Proteomes" id="UP000809621"/>
    </source>
</evidence>
<comment type="caution">
    <text evidence="6">The sequence shown here is derived from an EMBL/GenBank/DDBJ whole genome shotgun (WGS) entry which is preliminary data.</text>
</comment>
<reference evidence="6 7" key="1">
    <citation type="submission" date="2021-02" db="EMBL/GenBank/DDBJ databases">
        <authorList>
            <person name="Park J.-S."/>
        </authorList>
    </citation>
    <scope>NUCLEOTIDE SEQUENCE [LARGE SCALE GENOMIC DNA]</scope>
    <source>
        <strain evidence="6 7">188UL20-2</strain>
    </source>
</reference>
<evidence type="ECO:0000256" key="5">
    <source>
        <dbReference type="ARBA" id="ARBA00023014"/>
    </source>
</evidence>
<evidence type="ECO:0000313" key="6">
    <source>
        <dbReference type="EMBL" id="MBM7035235.1"/>
    </source>
</evidence>
<protein>
    <submittedName>
        <fullName evidence="6">FAD-dependent oxidoreductase</fullName>
    </submittedName>
</protein>
<sequence length="744" mass="83534">MNRQIYQSVLVSDYIVVGGGLAGVCSAITAARQGIKVILIQDRPVLGGNASSEVRVWALGAAAHMNTNNRWSREGGVIDEILVENLHTNPEGNPYFFDDLLLDKVLAEPLITLLLNTAVNQVQCDEITGNINQITAFNSSNETEYLVKGQLFCDASGDGIVGYLSGADFTDQAETKETFGESLVQPNEFGHRLGSSLMFSIQDMDHEVPYTPPTYIFDDIKKIKKYKQIKLLDEGCHFWWMEFGGRLDTIHDNENIKYELRSALYTTWNYIKNSGKFPEAKNKTISWVGSIPGKRESRRFLGDYVLTQEDVLQNRQHEDAVSYGGWSIDLHPADGMYSEFSSSFHRYSKTIYTIPYRSLYSRNVPNLFISGRLISSSHIAFGSTRVMLTAAMNGQAVGIAAAMCTLRNLNPRDLYTNNLIEELQNKISLTGQYIPTKKVMNYENMVSGATITAKEHLFNGLKHNGSFTSLDKSFGVLLPVEEGKLPSISFITKAVESTHVGIRVYQVEGFTPSQILYDQQESICSGTSRISIHTGIELTHAQYLLIEIVENSAVQIGTSSEHYPGIVTLYRANDDVHQTVCDSQDVDFQGWNCPRYPYENLSFTLDKTLSIYPVSNVSQAPFRPTHSTNSWIVDCTKPSPQVRLSHSQFEEGNDLVLTLYHDTDTNQAIETLKKHRFQHFPNCIRDYRILDSNGNLLHEVKNNFQSINKIELFGVCSESLLIFIDKTWGSPFAGIYGIHIEVIN</sequence>
<dbReference type="EMBL" id="JAFEUM010000001">
    <property type="protein sequence ID" value="MBM7035235.1"/>
    <property type="molecule type" value="Genomic_DNA"/>
</dbReference>
<dbReference type="InterPro" id="IPR039650">
    <property type="entry name" value="HdrA-like"/>
</dbReference>
<dbReference type="Pfam" id="PF12831">
    <property type="entry name" value="FAD_oxidored"/>
    <property type="match status" value="1"/>
</dbReference>